<accession>A0ABS0JVP7</accession>
<proteinExistence type="inferred from homology"/>
<keyword evidence="3" id="KW-0012">Acyltransferase</keyword>
<dbReference type="SUPFAM" id="SSF54001">
    <property type="entry name" value="Cysteine proteinases"/>
    <property type="match status" value="1"/>
</dbReference>
<dbReference type="Gene3D" id="2.40.128.150">
    <property type="entry name" value="Cysteine proteinases"/>
    <property type="match status" value="1"/>
</dbReference>
<keyword evidence="4" id="KW-1185">Reference proteome</keyword>
<dbReference type="EMBL" id="JADOTY010000001">
    <property type="protein sequence ID" value="MBG6100360.1"/>
    <property type="molecule type" value="Genomic_DNA"/>
</dbReference>
<keyword evidence="3" id="KW-0808">Transferase</keyword>
<dbReference type="PANTHER" id="PTHR11786">
    <property type="entry name" value="N-HYDROXYARYLAMINE O-ACETYLTRANSFERASE"/>
    <property type="match status" value="1"/>
</dbReference>
<dbReference type="PANTHER" id="PTHR11786:SF0">
    <property type="entry name" value="ARYLAMINE N-ACETYLTRANSFERASE 4-RELATED"/>
    <property type="match status" value="1"/>
</dbReference>
<evidence type="ECO:0000313" key="4">
    <source>
        <dbReference type="Proteomes" id="UP000631791"/>
    </source>
</evidence>
<dbReference type="PRINTS" id="PR01543">
    <property type="entry name" value="ANATRNSFRASE"/>
</dbReference>
<evidence type="ECO:0000313" key="3">
    <source>
        <dbReference type="EMBL" id="MBG6100360.1"/>
    </source>
</evidence>
<dbReference type="Proteomes" id="UP000631791">
    <property type="component" value="Unassembled WGS sequence"/>
</dbReference>
<evidence type="ECO:0000256" key="1">
    <source>
        <dbReference type="ARBA" id="ARBA00006547"/>
    </source>
</evidence>
<protein>
    <submittedName>
        <fullName evidence="3">N-hydroxyarylamine O-acetyltransferase</fullName>
        <ecNumber evidence="3">2.3.1.118</ecNumber>
    </submittedName>
</protein>
<dbReference type="EC" id="2.3.1.118" evidence="3"/>
<comment type="similarity">
    <text evidence="1 2">Belongs to the arylamine N-acetyltransferase family.</text>
</comment>
<dbReference type="RefSeq" id="WP_196919548.1">
    <property type="nucleotide sequence ID" value="NZ_JADOTY010000001.1"/>
</dbReference>
<evidence type="ECO:0000256" key="2">
    <source>
        <dbReference type="RuleBase" id="RU003452"/>
    </source>
</evidence>
<dbReference type="Pfam" id="PF00797">
    <property type="entry name" value="Acetyltransf_2"/>
    <property type="match status" value="1"/>
</dbReference>
<dbReference type="InterPro" id="IPR038765">
    <property type="entry name" value="Papain-like_cys_pep_sf"/>
</dbReference>
<dbReference type="InterPro" id="IPR001447">
    <property type="entry name" value="Arylamine_N-AcTrfase"/>
</dbReference>
<name>A0ABS0JVP7_9ACTN</name>
<reference evidence="3 4" key="1">
    <citation type="submission" date="2020-11" db="EMBL/GenBank/DDBJ databases">
        <title>Sequencing the genomes of 1000 actinobacteria strains.</title>
        <authorList>
            <person name="Klenk H.-P."/>
        </authorList>
    </citation>
    <scope>NUCLEOTIDE SEQUENCE [LARGE SCALE GENOMIC DNA]</scope>
    <source>
        <strain evidence="3 4">DSM 101695</strain>
    </source>
</reference>
<dbReference type="GO" id="GO:0046990">
    <property type="term" value="F:N-hydroxyarylamine O-acetyltransferase activity"/>
    <property type="evidence" value="ECO:0007669"/>
    <property type="project" value="UniProtKB-EC"/>
</dbReference>
<sequence>MEEAPPLRRLMMGTKVAMSQMLRRIGHHGRVAADVETLFALHQAWRHAVPYENLDIQLGRPIALDAEALFDKLVRRRRGGYCYEQNAGLAMLLRLAGFQVTLVEAAVMRATRGEAMWGNHNALLVDLGDRRWLADAGIGDGFIQPLPMREGHHTQGSLTYRLERLDPDTWRFHHRPGGTIASYDLRLRPREIADFAAHSREMSTSPTSAYVTTLMAARPSADHTLVLLSRTLRRLGAAPSTPQTIADVDEFARTLSTDFLVPLDDLGPDGIAHLWHKTGTQDDLWRARVRTTP</sequence>
<organism evidence="3 4">
    <name type="scientific">Micromonospora vinacea</name>
    <dbReference type="NCBI Taxonomy" id="709878"/>
    <lineage>
        <taxon>Bacteria</taxon>
        <taxon>Bacillati</taxon>
        <taxon>Actinomycetota</taxon>
        <taxon>Actinomycetes</taxon>
        <taxon>Micromonosporales</taxon>
        <taxon>Micromonosporaceae</taxon>
        <taxon>Micromonospora</taxon>
    </lineage>
</organism>
<comment type="caution">
    <text evidence="3">The sequence shown here is derived from an EMBL/GenBank/DDBJ whole genome shotgun (WGS) entry which is preliminary data.</text>
</comment>
<dbReference type="Gene3D" id="3.30.2140.10">
    <property type="entry name" value="Arylamine N-acetyltransferase"/>
    <property type="match status" value="1"/>
</dbReference>
<gene>
    <name evidence="3" type="ORF">IW249_000774</name>
</gene>